<dbReference type="PANTHER" id="PTHR43792:SF1">
    <property type="entry name" value="N-ACETYLTRANSFERASE DOMAIN-CONTAINING PROTEIN"/>
    <property type="match status" value="1"/>
</dbReference>
<gene>
    <name evidence="2" type="ORF">BHE16_02765</name>
</gene>
<evidence type="ECO:0000313" key="2">
    <source>
        <dbReference type="EMBL" id="APF40122.1"/>
    </source>
</evidence>
<dbReference type="Gene3D" id="3.40.630.30">
    <property type="match status" value="1"/>
</dbReference>
<reference evidence="2 3" key="1">
    <citation type="submission" date="2016-11" db="EMBL/GenBank/DDBJ databases">
        <title>Genome sequencing of Zhihengliuella aestuarii B18 antagonistic to Plasmodiophora brassicae.</title>
        <authorList>
            <person name="Luo Y."/>
        </authorList>
    </citation>
    <scope>NUCLEOTIDE SEQUENCE [LARGE SCALE GENOMIC DNA]</scope>
    <source>
        <strain evidence="2 3">B18</strain>
    </source>
</reference>
<organism evidence="2 3">
    <name type="scientific">Neomicrococcus aestuarii</name>
    <dbReference type="NCBI Taxonomy" id="556325"/>
    <lineage>
        <taxon>Bacteria</taxon>
        <taxon>Bacillati</taxon>
        <taxon>Actinomycetota</taxon>
        <taxon>Actinomycetes</taxon>
        <taxon>Micrococcales</taxon>
        <taxon>Micrococcaceae</taxon>
        <taxon>Neomicrococcus</taxon>
    </lineage>
</organism>
<dbReference type="InterPro" id="IPR051531">
    <property type="entry name" value="N-acetyltransferase"/>
</dbReference>
<evidence type="ECO:0000259" key="1">
    <source>
        <dbReference type="PROSITE" id="PS51186"/>
    </source>
</evidence>
<protein>
    <recommendedName>
        <fullName evidence="1">N-acetyltransferase domain-containing protein</fullName>
    </recommendedName>
</protein>
<evidence type="ECO:0000313" key="3">
    <source>
        <dbReference type="Proteomes" id="UP000183530"/>
    </source>
</evidence>
<proteinExistence type="predicted"/>
<dbReference type="PANTHER" id="PTHR43792">
    <property type="entry name" value="GNAT FAMILY, PUTATIVE (AFU_ORTHOLOGUE AFUA_3G00765)-RELATED-RELATED"/>
    <property type="match status" value="1"/>
</dbReference>
<feature type="domain" description="N-acetyltransferase" evidence="1">
    <location>
        <begin position="12"/>
        <end position="191"/>
    </location>
</feature>
<dbReference type="InterPro" id="IPR016181">
    <property type="entry name" value="Acyl_CoA_acyltransferase"/>
</dbReference>
<dbReference type="Proteomes" id="UP000183530">
    <property type="component" value="Chromosome"/>
</dbReference>
<dbReference type="STRING" id="556325.BHE16_02765"/>
<dbReference type="EMBL" id="CP018135">
    <property type="protein sequence ID" value="APF40122.1"/>
    <property type="molecule type" value="Genomic_DNA"/>
</dbReference>
<dbReference type="GO" id="GO:0016747">
    <property type="term" value="F:acyltransferase activity, transferring groups other than amino-acyl groups"/>
    <property type="evidence" value="ECO:0007669"/>
    <property type="project" value="InterPro"/>
</dbReference>
<dbReference type="AlphaFoldDB" id="A0A1L2ZM84"/>
<dbReference type="RefSeq" id="WP_071893600.1">
    <property type="nucleotide sequence ID" value="NZ_CP018135.1"/>
</dbReference>
<accession>A0A1L2ZM84</accession>
<dbReference type="KEGG" id="nae:BHE16_02765"/>
<keyword evidence="3" id="KW-1185">Reference proteome</keyword>
<dbReference type="Pfam" id="PF13302">
    <property type="entry name" value="Acetyltransf_3"/>
    <property type="match status" value="1"/>
</dbReference>
<dbReference type="SUPFAM" id="SSF55729">
    <property type="entry name" value="Acyl-CoA N-acyltransferases (Nat)"/>
    <property type="match status" value="1"/>
</dbReference>
<dbReference type="InterPro" id="IPR000182">
    <property type="entry name" value="GNAT_dom"/>
</dbReference>
<name>A0A1L2ZM84_9MICC</name>
<dbReference type="OrthoDB" id="3533156at2"/>
<sequence length="191" mass="21516">MNQIIVPRSHRLQYARMQESDLSEMAQLLGDPETMTYYPRPKTREEALAWIHWNQRNYQRDGLGLWILRARSDVTPVGEPTPSATQADSGSRAASSSFIGDCGLTWQEIDGTEELEIGYHVRPGWQRQGLATEAAIASRDLALSLGHKRLISIIHPENLASRRVAEKVGMRLERHTVSRTGIPVVVYAGQW</sequence>
<dbReference type="PROSITE" id="PS51186">
    <property type="entry name" value="GNAT"/>
    <property type="match status" value="1"/>
</dbReference>